<keyword evidence="1" id="KW-0812">Transmembrane</keyword>
<proteinExistence type="predicted"/>
<evidence type="ECO:0000256" key="1">
    <source>
        <dbReference type="SAM" id="Phobius"/>
    </source>
</evidence>
<feature type="transmembrane region" description="Helical" evidence="1">
    <location>
        <begin position="21"/>
        <end position="40"/>
    </location>
</feature>
<organism evidence="2 3">
    <name type="scientific">Leucobacter weissii</name>
    <dbReference type="NCBI Taxonomy" id="1983706"/>
    <lineage>
        <taxon>Bacteria</taxon>
        <taxon>Bacillati</taxon>
        <taxon>Actinomycetota</taxon>
        <taxon>Actinomycetes</taxon>
        <taxon>Micrococcales</taxon>
        <taxon>Microbacteriaceae</taxon>
        <taxon>Leucobacter</taxon>
    </lineage>
</organism>
<dbReference type="Proteomes" id="UP000664382">
    <property type="component" value="Unassembled WGS sequence"/>
</dbReference>
<evidence type="ECO:0000313" key="3">
    <source>
        <dbReference type="Proteomes" id="UP000664382"/>
    </source>
</evidence>
<feature type="transmembrane region" description="Helical" evidence="1">
    <location>
        <begin position="52"/>
        <end position="73"/>
    </location>
</feature>
<keyword evidence="3" id="KW-1185">Reference proteome</keyword>
<dbReference type="AlphaFoldDB" id="A0A939MLJ1"/>
<keyword evidence="1" id="KW-1133">Transmembrane helix</keyword>
<reference evidence="2" key="1">
    <citation type="submission" date="2021-03" db="EMBL/GenBank/DDBJ databases">
        <title>Leucobacter chromiisoli sp. nov., isolated from chromium-containing soil of chemical plant.</title>
        <authorList>
            <person name="Xu Z."/>
        </authorList>
    </citation>
    <scope>NUCLEOTIDE SEQUENCE</scope>
    <source>
        <strain evidence="2">S27</strain>
    </source>
</reference>
<evidence type="ECO:0000313" key="2">
    <source>
        <dbReference type="EMBL" id="MBO1902130.1"/>
    </source>
</evidence>
<gene>
    <name evidence="2" type="ORF">J4H92_09240</name>
</gene>
<name>A0A939MLJ1_9MICO</name>
<keyword evidence="1" id="KW-0472">Membrane</keyword>
<dbReference type="RefSeq" id="WP_208097892.1">
    <property type="nucleotide sequence ID" value="NZ_JAGDYM010000010.1"/>
</dbReference>
<protein>
    <submittedName>
        <fullName evidence="2">Uncharacterized protein</fullName>
    </submittedName>
</protein>
<comment type="caution">
    <text evidence="2">The sequence shown here is derived from an EMBL/GenBank/DDBJ whole genome shotgun (WGS) entry which is preliminary data.</text>
</comment>
<sequence length="78" mass="8060">MAKDQELFEESSQGAVSAVTATVLIISLVLLVGGLLAASYAFDPANDETMNLWLFAGGLIATVLGFAIPFSLLPSSGK</sequence>
<accession>A0A939MLJ1</accession>
<dbReference type="EMBL" id="JAGDYM010000010">
    <property type="protein sequence ID" value="MBO1902130.1"/>
    <property type="molecule type" value="Genomic_DNA"/>
</dbReference>